<keyword evidence="4" id="KW-1185">Reference proteome</keyword>
<keyword evidence="1" id="KW-0106">Calcium</keyword>
<dbReference type="AlphaFoldDB" id="A0A9W9YMP0"/>
<dbReference type="GO" id="GO:0005509">
    <property type="term" value="F:calcium ion binding"/>
    <property type="evidence" value="ECO:0007669"/>
    <property type="project" value="InterPro"/>
</dbReference>
<dbReference type="SUPFAM" id="SSF47473">
    <property type="entry name" value="EF-hand"/>
    <property type="match status" value="1"/>
</dbReference>
<evidence type="ECO:0000259" key="2">
    <source>
        <dbReference type="PROSITE" id="PS50222"/>
    </source>
</evidence>
<dbReference type="CDD" id="cd00051">
    <property type="entry name" value="EFh"/>
    <property type="match status" value="1"/>
</dbReference>
<dbReference type="Proteomes" id="UP001163046">
    <property type="component" value="Unassembled WGS sequence"/>
</dbReference>
<accession>A0A9W9YMP0</accession>
<name>A0A9W9YMP0_9CNID</name>
<feature type="domain" description="EF-hand" evidence="2">
    <location>
        <begin position="1"/>
        <end position="33"/>
    </location>
</feature>
<dbReference type="InterPro" id="IPR011992">
    <property type="entry name" value="EF-hand-dom_pair"/>
</dbReference>
<dbReference type="InterPro" id="IPR018247">
    <property type="entry name" value="EF_Hand_1_Ca_BS"/>
</dbReference>
<evidence type="ECO:0000313" key="4">
    <source>
        <dbReference type="Proteomes" id="UP001163046"/>
    </source>
</evidence>
<evidence type="ECO:0000256" key="1">
    <source>
        <dbReference type="ARBA" id="ARBA00022837"/>
    </source>
</evidence>
<organism evidence="3 4">
    <name type="scientific">Desmophyllum pertusum</name>
    <dbReference type="NCBI Taxonomy" id="174260"/>
    <lineage>
        <taxon>Eukaryota</taxon>
        <taxon>Metazoa</taxon>
        <taxon>Cnidaria</taxon>
        <taxon>Anthozoa</taxon>
        <taxon>Hexacorallia</taxon>
        <taxon>Scleractinia</taxon>
        <taxon>Caryophylliina</taxon>
        <taxon>Caryophylliidae</taxon>
        <taxon>Desmophyllum</taxon>
    </lineage>
</organism>
<dbReference type="PROSITE" id="PS00018">
    <property type="entry name" value="EF_HAND_1"/>
    <property type="match status" value="1"/>
</dbReference>
<reference evidence="3" key="1">
    <citation type="submission" date="2023-01" db="EMBL/GenBank/DDBJ databases">
        <title>Genome assembly of the deep-sea coral Lophelia pertusa.</title>
        <authorList>
            <person name="Herrera S."/>
            <person name="Cordes E."/>
        </authorList>
    </citation>
    <scope>NUCLEOTIDE SEQUENCE</scope>
    <source>
        <strain evidence="3">USNM1676648</strain>
        <tissue evidence="3">Polyp</tissue>
    </source>
</reference>
<dbReference type="Gene3D" id="1.10.238.10">
    <property type="entry name" value="EF-hand"/>
    <property type="match status" value="1"/>
</dbReference>
<evidence type="ECO:0000313" key="3">
    <source>
        <dbReference type="EMBL" id="KAJ7358821.1"/>
    </source>
</evidence>
<comment type="caution">
    <text evidence="3">The sequence shown here is derived from an EMBL/GenBank/DDBJ whole genome shotgun (WGS) entry which is preliminary data.</text>
</comment>
<dbReference type="PROSITE" id="PS50222">
    <property type="entry name" value="EF_HAND_2"/>
    <property type="match status" value="1"/>
</dbReference>
<gene>
    <name evidence="3" type="ORF">OS493_021610</name>
</gene>
<dbReference type="OrthoDB" id="26525at2759"/>
<protein>
    <recommendedName>
        <fullName evidence="2">EF-hand domain-containing protein</fullName>
    </recommendedName>
</protein>
<dbReference type="InterPro" id="IPR002048">
    <property type="entry name" value="EF_hand_dom"/>
</dbReference>
<sequence length="90" mass="10360">MKYVEAFKCFDLNENGHLSTKELKYAYAHARINPTDIEVQELVNSLDYDGKGSRNVNGKVLWEVEESRVAKLKPNSSRLAREYELHLSCV</sequence>
<dbReference type="EMBL" id="MU827315">
    <property type="protein sequence ID" value="KAJ7358821.1"/>
    <property type="molecule type" value="Genomic_DNA"/>
</dbReference>
<proteinExistence type="predicted"/>